<feature type="compositionally biased region" description="Basic and acidic residues" evidence="1">
    <location>
        <begin position="121"/>
        <end position="147"/>
    </location>
</feature>
<evidence type="ECO:0000313" key="3">
    <source>
        <dbReference type="Proteomes" id="UP001474181"/>
    </source>
</evidence>
<accession>A0ABV1WX27</accession>
<dbReference type="Proteomes" id="UP001474181">
    <property type="component" value="Unassembled WGS sequence"/>
</dbReference>
<dbReference type="EMBL" id="JBEPEK010000111">
    <property type="protein sequence ID" value="MER7181290.1"/>
    <property type="molecule type" value="Genomic_DNA"/>
</dbReference>
<evidence type="ECO:0000256" key="1">
    <source>
        <dbReference type="SAM" id="MobiDB-lite"/>
    </source>
</evidence>
<evidence type="ECO:0000313" key="2">
    <source>
        <dbReference type="EMBL" id="MER7181290.1"/>
    </source>
</evidence>
<sequence>MTGADLMTVTLEGAPDSDQVELEELTLQLRTDLLELEVDRVEVVRSWDAPEGAKPGDVIALGALALTLSPMALRGVLRLLEVWITNRPVRKVRVVFGDDSIELERASRVDQRRFVDAFVEAHRPSGVRPEGDDGTRPNTEDSLRPETEEASSGI</sequence>
<feature type="region of interest" description="Disordered" evidence="1">
    <location>
        <begin position="121"/>
        <end position="154"/>
    </location>
</feature>
<comment type="caution">
    <text evidence="2">The sequence shown here is derived from an EMBL/GenBank/DDBJ whole genome shotgun (WGS) entry which is preliminary data.</text>
</comment>
<name>A0ABV1WX27_9ACTN</name>
<protein>
    <submittedName>
        <fullName evidence="2">Uncharacterized protein</fullName>
    </submittedName>
</protein>
<reference evidence="2 3" key="1">
    <citation type="submission" date="2024-06" db="EMBL/GenBank/DDBJ databases">
        <title>The Natural Products Discovery Center: Release of the First 8490 Sequenced Strains for Exploring Actinobacteria Biosynthetic Diversity.</title>
        <authorList>
            <person name="Kalkreuter E."/>
            <person name="Kautsar S.A."/>
            <person name="Yang D."/>
            <person name="Bader C.D."/>
            <person name="Teijaro C.N."/>
            <person name="Fluegel L."/>
            <person name="Davis C.M."/>
            <person name="Simpson J.R."/>
            <person name="Lauterbach L."/>
            <person name="Steele A.D."/>
            <person name="Gui C."/>
            <person name="Meng S."/>
            <person name="Li G."/>
            <person name="Viehrig K."/>
            <person name="Ye F."/>
            <person name="Su P."/>
            <person name="Kiefer A.F."/>
            <person name="Nichols A."/>
            <person name="Cepeda A.J."/>
            <person name="Yan W."/>
            <person name="Fan B."/>
            <person name="Jiang Y."/>
            <person name="Adhikari A."/>
            <person name="Zheng C.-J."/>
            <person name="Schuster L."/>
            <person name="Cowan T.M."/>
            <person name="Smanski M.J."/>
            <person name="Chevrette M.G."/>
            <person name="De Carvalho L.P.S."/>
            <person name="Shen B."/>
        </authorList>
    </citation>
    <scope>NUCLEOTIDE SEQUENCE [LARGE SCALE GENOMIC DNA]</scope>
    <source>
        <strain evidence="2 3">NPDC000234</strain>
    </source>
</reference>
<organism evidence="2 3">
    <name type="scientific">Streptomyces hyaluromycini</name>
    <dbReference type="NCBI Taxonomy" id="1377993"/>
    <lineage>
        <taxon>Bacteria</taxon>
        <taxon>Bacillati</taxon>
        <taxon>Actinomycetota</taxon>
        <taxon>Actinomycetes</taxon>
        <taxon>Kitasatosporales</taxon>
        <taxon>Streptomycetaceae</taxon>
        <taxon>Streptomyces</taxon>
    </lineage>
</organism>
<keyword evidence="3" id="KW-1185">Reference proteome</keyword>
<proteinExistence type="predicted"/>
<dbReference type="RefSeq" id="WP_350781999.1">
    <property type="nucleotide sequence ID" value="NZ_JBEPEK010000111.1"/>
</dbReference>
<gene>
    <name evidence="2" type="ORF">ABT404_17720</name>
</gene>